<dbReference type="PANTHER" id="PTHR10073:SF12">
    <property type="entry name" value="DNA MISMATCH REPAIR PROTEIN MLH1"/>
    <property type="match status" value="1"/>
</dbReference>
<dbReference type="FunFam" id="3.30.565.10:FF:000003">
    <property type="entry name" value="DNA mismatch repair endonuclease MutL"/>
    <property type="match status" value="1"/>
</dbReference>
<dbReference type="GO" id="GO:0140664">
    <property type="term" value="F:ATP-dependent DNA damage sensor activity"/>
    <property type="evidence" value="ECO:0007669"/>
    <property type="project" value="InterPro"/>
</dbReference>
<dbReference type="SMART" id="SM00853">
    <property type="entry name" value="MutL_C"/>
    <property type="match status" value="1"/>
</dbReference>
<dbReference type="OrthoDB" id="9763467at2"/>
<feature type="domain" description="DNA mismatch repair protein S5" evidence="7">
    <location>
        <begin position="210"/>
        <end position="328"/>
    </location>
</feature>
<comment type="function">
    <text evidence="4">This protein is involved in the repair of mismatches in DNA. It is required for dam-dependent methyl-directed DNA mismatch repair. May act as a 'molecular matchmaker', a protein that promotes the formation of a stable complex between two or more DNA-binding proteins in an ATP-dependent manner without itself being part of a final effector complex.</text>
</comment>
<dbReference type="EMBL" id="CP003639">
    <property type="protein sequence ID" value="AFM41819.1"/>
    <property type="molecule type" value="Genomic_DNA"/>
</dbReference>
<feature type="domain" description="MutL C-terminal dimerisation" evidence="6">
    <location>
        <begin position="497"/>
        <end position="640"/>
    </location>
</feature>
<proteinExistence type="inferred from homology"/>
<evidence type="ECO:0000313" key="8">
    <source>
        <dbReference type="EMBL" id="AFM41819.1"/>
    </source>
</evidence>
<accession>I4D7P5</accession>
<feature type="compositionally biased region" description="Basic and acidic residues" evidence="5">
    <location>
        <begin position="455"/>
        <end position="464"/>
    </location>
</feature>
<dbReference type="Gene3D" id="3.30.1370.100">
    <property type="entry name" value="MutL, C-terminal domain, regulatory subdomain"/>
    <property type="match status" value="1"/>
</dbReference>
<dbReference type="InterPro" id="IPR042121">
    <property type="entry name" value="MutL_C_regsub"/>
</dbReference>
<dbReference type="HOGENOM" id="CLU_004131_4_2_9"/>
<protein>
    <recommendedName>
        <fullName evidence="4">DNA mismatch repair protein MutL</fullName>
    </recommendedName>
</protein>
<evidence type="ECO:0000259" key="7">
    <source>
        <dbReference type="SMART" id="SM01340"/>
    </source>
</evidence>
<dbReference type="PANTHER" id="PTHR10073">
    <property type="entry name" value="DNA MISMATCH REPAIR PROTEIN MLH, PMS, MUTL"/>
    <property type="match status" value="1"/>
</dbReference>
<dbReference type="InterPro" id="IPR013507">
    <property type="entry name" value="DNA_mismatch_S5_2-like"/>
</dbReference>
<organism evidence="8 9">
    <name type="scientific">Desulfosporosinus acidiphilus (strain DSM 22704 / JCM 16185 / SJ4)</name>
    <dbReference type="NCBI Taxonomy" id="646529"/>
    <lineage>
        <taxon>Bacteria</taxon>
        <taxon>Bacillati</taxon>
        <taxon>Bacillota</taxon>
        <taxon>Clostridia</taxon>
        <taxon>Eubacteriales</taxon>
        <taxon>Desulfitobacteriaceae</taxon>
        <taxon>Desulfosporosinus</taxon>
    </lineage>
</organism>
<dbReference type="InterPro" id="IPR036890">
    <property type="entry name" value="HATPase_C_sf"/>
</dbReference>
<dbReference type="RefSeq" id="WP_014827812.1">
    <property type="nucleotide sequence ID" value="NC_018068.1"/>
</dbReference>
<dbReference type="NCBIfam" id="TIGR00585">
    <property type="entry name" value="mutl"/>
    <property type="match status" value="1"/>
</dbReference>
<dbReference type="Gene3D" id="3.30.1540.20">
    <property type="entry name" value="MutL, C-terminal domain, dimerisation subdomain"/>
    <property type="match status" value="1"/>
</dbReference>
<dbReference type="SUPFAM" id="SSF118116">
    <property type="entry name" value="DNA mismatch repair protein MutL"/>
    <property type="match status" value="1"/>
</dbReference>
<dbReference type="InterPro" id="IPR014721">
    <property type="entry name" value="Ribsml_uS5_D2-typ_fold_subgr"/>
</dbReference>
<dbReference type="PROSITE" id="PS00058">
    <property type="entry name" value="DNA_MISMATCH_REPAIR_1"/>
    <property type="match status" value="1"/>
</dbReference>
<dbReference type="KEGG" id="dai:Desaci_2908"/>
<sequence length="684" mass="76496">MTSAIHILDSHSANQIAAGEVVERPVSVVKELIENALDAGAKHIDISIEENGVPMIRVRDDGKGMSKEDLPLAVLRHATSKITNIQDLDRLQTLGFRGEALASIASVSTLEIISRPGAEISGLSYTITGGETGVLQEVGCPAGTSVTIRNLFFNTPARLKFLKSKATEFGLISDTVGRLALAHPNIAFSLAHPTQTVLQTSGRGDLKETMGAIFGQSLARQLIAVDVQGQDWRLEGLISPPDLVRKTKQAQTFMINGRVVRSSFLSNALEEGYHTLIPVKFHPIVALHLHGSPSDYDVNVHPTKMDVKFKNEQELASFITKTVYQTLLKSRPLPSFRGERESAFKPTLNSPIESKSMTITDSSYAVRNSLLKTAEQVRENKDTVEPSASKAFFQREEDKIKDSRKIVSTTMPLSMKAESTPEVTEVAQVSEITKELLQQTNLFPNTSLNQVIPWDTKKNPKSSEPETNVSKATDNEDKEVKENKENQAGQLLSNFWPIGQLFNTYILATDGEVLLMIDQHAAHERINYERILAEFKQKQQASQTLLIPIPMEFTLQEEQVLLEHMWMLNEMGFVLEQFGSQTYLLRGVPVQTGNFPADELLRQFLEEVLQKNATPSYDHLLKEWIYLLACKESIKAKDSLALLEMEQLMARLNQTENPYTCPHGRPTTIKITRAELEKRFYRVF</sequence>
<dbReference type="InterPro" id="IPR020667">
    <property type="entry name" value="DNA_mismatch_repair_MutL"/>
</dbReference>
<dbReference type="HAMAP" id="MF_00149">
    <property type="entry name" value="DNA_mis_repair"/>
    <property type="match status" value="1"/>
</dbReference>
<keyword evidence="3 4" id="KW-0234">DNA repair</keyword>
<dbReference type="GO" id="GO:0032300">
    <property type="term" value="C:mismatch repair complex"/>
    <property type="evidence" value="ECO:0007669"/>
    <property type="project" value="InterPro"/>
</dbReference>
<evidence type="ECO:0000259" key="6">
    <source>
        <dbReference type="SMART" id="SM00853"/>
    </source>
</evidence>
<reference evidence="8 9" key="1">
    <citation type="journal article" date="2012" name="J. Bacteriol.">
        <title>Complete genome sequences of Desulfosporosinus orientis DSM765T, Desulfosporosinus youngiae DSM17734T, Desulfosporosinus meridiei DSM13257T, and Desulfosporosinus acidiphilus DSM22704T.</title>
        <authorList>
            <person name="Pester M."/>
            <person name="Brambilla E."/>
            <person name="Alazard D."/>
            <person name="Rattei T."/>
            <person name="Weinmaier T."/>
            <person name="Han J."/>
            <person name="Lucas S."/>
            <person name="Lapidus A."/>
            <person name="Cheng J.F."/>
            <person name="Goodwin L."/>
            <person name="Pitluck S."/>
            <person name="Peters L."/>
            <person name="Ovchinnikova G."/>
            <person name="Teshima H."/>
            <person name="Detter J.C."/>
            <person name="Han C.S."/>
            <person name="Tapia R."/>
            <person name="Land M.L."/>
            <person name="Hauser L."/>
            <person name="Kyrpides N.C."/>
            <person name="Ivanova N.N."/>
            <person name="Pagani I."/>
            <person name="Huntmann M."/>
            <person name="Wei C.L."/>
            <person name="Davenport K.W."/>
            <person name="Daligault H."/>
            <person name="Chain P.S."/>
            <person name="Chen A."/>
            <person name="Mavromatis K."/>
            <person name="Markowitz V."/>
            <person name="Szeto E."/>
            <person name="Mikhailova N."/>
            <person name="Pati A."/>
            <person name="Wagner M."/>
            <person name="Woyke T."/>
            <person name="Ollivier B."/>
            <person name="Klenk H.P."/>
            <person name="Spring S."/>
            <person name="Loy A."/>
        </authorList>
    </citation>
    <scope>NUCLEOTIDE SEQUENCE [LARGE SCALE GENOMIC DNA]</scope>
    <source>
        <strain evidence="9">DSM 22704 / JCM 16185 / SJ4</strain>
    </source>
</reference>
<dbReference type="SUPFAM" id="SSF55874">
    <property type="entry name" value="ATPase domain of HSP90 chaperone/DNA topoisomerase II/histidine kinase"/>
    <property type="match status" value="1"/>
</dbReference>
<dbReference type="InterPro" id="IPR014790">
    <property type="entry name" value="MutL_C"/>
</dbReference>
<feature type="region of interest" description="Disordered" evidence="5">
    <location>
        <begin position="451"/>
        <end position="483"/>
    </location>
</feature>
<dbReference type="GO" id="GO:0005524">
    <property type="term" value="F:ATP binding"/>
    <property type="evidence" value="ECO:0007669"/>
    <property type="project" value="InterPro"/>
</dbReference>
<dbReference type="InterPro" id="IPR038973">
    <property type="entry name" value="MutL/Mlh/Pms-like"/>
</dbReference>
<dbReference type="CDD" id="cd16926">
    <property type="entry name" value="HATPase_MutL-MLH-PMS-like"/>
    <property type="match status" value="1"/>
</dbReference>
<dbReference type="GO" id="GO:0030983">
    <property type="term" value="F:mismatched DNA binding"/>
    <property type="evidence" value="ECO:0007669"/>
    <property type="project" value="InterPro"/>
</dbReference>
<evidence type="ECO:0000256" key="2">
    <source>
        <dbReference type="ARBA" id="ARBA00022763"/>
    </source>
</evidence>
<dbReference type="Pfam" id="PF08676">
    <property type="entry name" value="MutL_C"/>
    <property type="match status" value="1"/>
</dbReference>
<dbReference type="InterPro" id="IPR014762">
    <property type="entry name" value="DNA_mismatch_repair_CS"/>
</dbReference>
<dbReference type="Gene3D" id="3.30.565.10">
    <property type="entry name" value="Histidine kinase-like ATPase, C-terminal domain"/>
    <property type="match status" value="1"/>
</dbReference>
<dbReference type="Pfam" id="PF13589">
    <property type="entry name" value="HATPase_c_3"/>
    <property type="match status" value="1"/>
</dbReference>
<feature type="compositionally biased region" description="Basic and acidic residues" evidence="5">
    <location>
        <begin position="473"/>
        <end position="483"/>
    </location>
</feature>
<dbReference type="SUPFAM" id="SSF54211">
    <property type="entry name" value="Ribosomal protein S5 domain 2-like"/>
    <property type="match status" value="1"/>
</dbReference>
<dbReference type="InterPro" id="IPR002099">
    <property type="entry name" value="MutL/Mlh/PMS"/>
</dbReference>
<dbReference type="Proteomes" id="UP000002892">
    <property type="component" value="Chromosome"/>
</dbReference>
<dbReference type="InterPro" id="IPR037198">
    <property type="entry name" value="MutL_C_sf"/>
</dbReference>
<dbReference type="Gene3D" id="3.30.230.10">
    <property type="match status" value="1"/>
</dbReference>
<evidence type="ECO:0000256" key="4">
    <source>
        <dbReference type="HAMAP-Rule" id="MF_00149"/>
    </source>
</evidence>
<dbReference type="GO" id="GO:0006298">
    <property type="term" value="P:mismatch repair"/>
    <property type="evidence" value="ECO:0007669"/>
    <property type="project" value="UniProtKB-UniRule"/>
</dbReference>
<dbReference type="CDD" id="cd00782">
    <property type="entry name" value="MutL_Trans"/>
    <property type="match status" value="1"/>
</dbReference>
<gene>
    <name evidence="4" type="primary">mutL</name>
    <name evidence="8" type="ordered locus">Desaci_2908</name>
</gene>
<evidence type="ECO:0000256" key="1">
    <source>
        <dbReference type="ARBA" id="ARBA00006082"/>
    </source>
</evidence>
<evidence type="ECO:0000313" key="9">
    <source>
        <dbReference type="Proteomes" id="UP000002892"/>
    </source>
</evidence>
<dbReference type="GO" id="GO:0016887">
    <property type="term" value="F:ATP hydrolysis activity"/>
    <property type="evidence" value="ECO:0007669"/>
    <property type="project" value="InterPro"/>
</dbReference>
<dbReference type="InterPro" id="IPR020568">
    <property type="entry name" value="Ribosomal_Su5_D2-typ_SF"/>
</dbReference>
<name>I4D7P5_DESAJ</name>
<dbReference type="eggNOG" id="COG0323">
    <property type="taxonomic scope" value="Bacteria"/>
</dbReference>
<dbReference type="AlphaFoldDB" id="I4D7P5"/>
<dbReference type="SMART" id="SM01340">
    <property type="entry name" value="DNA_mis_repair"/>
    <property type="match status" value="1"/>
</dbReference>
<keyword evidence="9" id="KW-1185">Reference proteome</keyword>
<dbReference type="Pfam" id="PF01119">
    <property type="entry name" value="DNA_mis_repair"/>
    <property type="match status" value="1"/>
</dbReference>
<evidence type="ECO:0000256" key="3">
    <source>
        <dbReference type="ARBA" id="ARBA00023204"/>
    </source>
</evidence>
<keyword evidence="2 4" id="KW-0227">DNA damage</keyword>
<evidence type="ECO:0000256" key="5">
    <source>
        <dbReference type="SAM" id="MobiDB-lite"/>
    </source>
</evidence>
<dbReference type="InterPro" id="IPR042120">
    <property type="entry name" value="MutL_C_dimsub"/>
</dbReference>
<dbReference type="STRING" id="646529.Desaci_2908"/>
<comment type="similarity">
    <text evidence="1 4">Belongs to the DNA mismatch repair MutL/HexB family.</text>
</comment>